<dbReference type="EC" id="4.1.3.17" evidence="5"/>
<comment type="function">
    <text evidence="8">Catalyzes the aldol cleavage of 4-hydroxy-4-methyl-2-oxoglutarate (HMG) into 2 molecules of pyruvate. Also contains a secondary oxaloacetate (OAA) decarboxylase activity due to the common pyruvate enolate transition state formed following C-C bond cleavage in the retro-aldol and decarboxylation reactions.</text>
</comment>
<dbReference type="CDD" id="cd16841">
    <property type="entry name" value="RraA_family"/>
    <property type="match status" value="1"/>
</dbReference>
<dbReference type="GO" id="GO:0046872">
    <property type="term" value="F:metal ion binding"/>
    <property type="evidence" value="ECO:0007669"/>
    <property type="project" value="UniProtKB-KW"/>
</dbReference>
<gene>
    <name evidence="14" type="ORF">CLV63_102307</name>
</gene>
<evidence type="ECO:0000256" key="4">
    <source>
        <dbReference type="ARBA" id="ARBA00011233"/>
    </source>
</evidence>
<dbReference type="Proteomes" id="UP000240542">
    <property type="component" value="Unassembled WGS sequence"/>
</dbReference>
<dbReference type="GO" id="GO:0047443">
    <property type="term" value="F:4-hydroxy-4-methyl-2-oxoglutarate aldolase activity"/>
    <property type="evidence" value="ECO:0007669"/>
    <property type="project" value="UniProtKB-EC"/>
</dbReference>
<evidence type="ECO:0000256" key="6">
    <source>
        <dbReference type="ARBA" id="ARBA00012947"/>
    </source>
</evidence>
<evidence type="ECO:0000256" key="2">
    <source>
        <dbReference type="ARBA" id="ARBA00001968"/>
    </source>
</evidence>
<dbReference type="InterPro" id="IPR005493">
    <property type="entry name" value="RraA/RraA-like"/>
</dbReference>
<keyword evidence="13" id="KW-0460">Magnesium</keyword>
<evidence type="ECO:0000256" key="8">
    <source>
        <dbReference type="ARBA" id="ARBA00025046"/>
    </source>
</evidence>
<proteinExistence type="inferred from homology"/>
<evidence type="ECO:0000256" key="1">
    <source>
        <dbReference type="ARBA" id="ARBA00001342"/>
    </source>
</evidence>
<evidence type="ECO:0000313" key="14">
    <source>
        <dbReference type="EMBL" id="PSL00180.1"/>
    </source>
</evidence>
<reference evidence="14 15" key="1">
    <citation type="submission" date="2018-03" db="EMBL/GenBank/DDBJ databases">
        <title>Genomic Encyclopedia of Archaeal and Bacterial Type Strains, Phase II (KMG-II): from individual species to whole genera.</title>
        <authorList>
            <person name="Goeker M."/>
        </authorList>
    </citation>
    <scope>NUCLEOTIDE SEQUENCE [LARGE SCALE GENOMIC DNA]</scope>
    <source>
        <strain evidence="14 15">DSM 45312</strain>
    </source>
</reference>
<dbReference type="SUPFAM" id="SSF89562">
    <property type="entry name" value="RraA-like"/>
    <property type="match status" value="1"/>
</dbReference>
<evidence type="ECO:0000256" key="13">
    <source>
        <dbReference type="PIRSR" id="PIRSR605493-1"/>
    </source>
</evidence>
<name>A0A2P8DSJ2_9ACTN</name>
<organism evidence="14 15">
    <name type="scientific">Murinocardiopsis flavida</name>
    <dbReference type="NCBI Taxonomy" id="645275"/>
    <lineage>
        <taxon>Bacteria</taxon>
        <taxon>Bacillati</taxon>
        <taxon>Actinomycetota</taxon>
        <taxon>Actinomycetes</taxon>
        <taxon>Streptosporangiales</taxon>
        <taxon>Nocardiopsidaceae</taxon>
        <taxon>Murinocardiopsis</taxon>
    </lineage>
</organism>
<keyword evidence="13" id="KW-0479">Metal-binding</keyword>
<comment type="caution">
    <text evidence="14">The sequence shown here is derived from an EMBL/GenBank/DDBJ whole genome shotgun (WGS) entry which is preliminary data.</text>
</comment>
<feature type="binding site" evidence="13">
    <location>
        <position position="102"/>
    </location>
    <ligand>
        <name>substrate</name>
    </ligand>
</feature>
<feature type="binding site" evidence="13">
    <location>
        <position position="103"/>
    </location>
    <ligand>
        <name>Mg(2+)</name>
        <dbReference type="ChEBI" id="CHEBI:18420"/>
    </ligand>
</feature>
<dbReference type="AlphaFoldDB" id="A0A2P8DSJ2"/>
<comment type="similarity">
    <text evidence="3">Belongs to the class II aldolase/RraA-like family.</text>
</comment>
<comment type="catalytic activity">
    <reaction evidence="12">
        <text>oxaloacetate + H(+) = pyruvate + CO2</text>
        <dbReference type="Rhea" id="RHEA:15641"/>
        <dbReference type="ChEBI" id="CHEBI:15361"/>
        <dbReference type="ChEBI" id="CHEBI:15378"/>
        <dbReference type="ChEBI" id="CHEBI:16452"/>
        <dbReference type="ChEBI" id="CHEBI:16526"/>
        <dbReference type="EC" id="4.1.1.112"/>
    </reaction>
</comment>
<dbReference type="EMBL" id="PYGA01000002">
    <property type="protein sequence ID" value="PSL00180.1"/>
    <property type="molecule type" value="Genomic_DNA"/>
</dbReference>
<evidence type="ECO:0000256" key="12">
    <source>
        <dbReference type="ARBA" id="ARBA00047973"/>
    </source>
</evidence>
<comment type="subunit">
    <text evidence="4">Homotrimer.</text>
</comment>
<dbReference type="EC" id="4.1.1.112" evidence="6"/>
<dbReference type="Gene3D" id="3.50.30.40">
    <property type="entry name" value="Ribonuclease E inhibitor RraA/RraA-like"/>
    <property type="match status" value="1"/>
</dbReference>
<evidence type="ECO:0000256" key="7">
    <source>
        <dbReference type="ARBA" id="ARBA00016549"/>
    </source>
</evidence>
<evidence type="ECO:0000313" key="15">
    <source>
        <dbReference type="Proteomes" id="UP000240542"/>
    </source>
</evidence>
<dbReference type="PANTHER" id="PTHR33254">
    <property type="entry name" value="4-HYDROXY-4-METHYL-2-OXOGLUTARATE ALDOLASE 3-RELATED"/>
    <property type="match status" value="1"/>
</dbReference>
<dbReference type="InterPro" id="IPR036704">
    <property type="entry name" value="RraA/RraA-like_sf"/>
</dbReference>
<keyword evidence="15" id="KW-1185">Reference proteome</keyword>
<protein>
    <recommendedName>
        <fullName evidence="7">Putative 4-hydroxy-4-methyl-2-oxoglutarate aldolase</fullName>
        <ecNumber evidence="6">4.1.1.112</ecNumber>
        <ecNumber evidence="5">4.1.3.17</ecNumber>
    </recommendedName>
    <alternativeName>
        <fullName evidence="11">Oxaloacetate decarboxylase</fullName>
    </alternativeName>
    <alternativeName>
        <fullName evidence="9">Regulator of ribonuclease activity homolog</fullName>
    </alternativeName>
    <alternativeName>
        <fullName evidence="10">RraA-like protein</fullName>
    </alternativeName>
</protein>
<accession>A0A2P8DSJ2</accession>
<evidence type="ECO:0000256" key="9">
    <source>
        <dbReference type="ARBA" id="ARBA00029596"/>
    </source>
</evidence>
<evidence type="ECO:0000256" key="11">
    <source>
        <dbReference type="ARBA" id="ARBA00032305"/>
    </source>
</evidence>
<comment type="cofactor">
    <cofactor evidence="13">
        <name>Mg(2+)</name>
        <dbReference type="ChEBI" id="CHEBI:18420"/>
    </cofactor>
</comment>
<comment type="cofactor">
    <cofactor evidence="2">
        <name>a divalent metal cation</name>
        <dbReference type="ChEBI" id="CHEBI:60240"/>
    </cofactor>
</comment>
<comment type="catalytic activity">
    <reaction evidence="1">
        <text>4-hydroxy-4-methyl-2-oxoglutarate = 2 pyruvate</text>
        <dbReference type="Rhea" id="RHEA:22748"/>
        <dbReference type="ChEBI" id="CHEBI:15361"/>
        <dbReference type="ChEBI" id="CHEBI:58276"/>
        <dbReference type="EC" id="4.1.3.17"/>
    </reaction>
</comment>
<evidence type="ECO:0000256" key="5">
    <source>
        <dbReference type="ARBA" id="ARBA00012213"/>
    </source>
</evidence>
<dbReference type="PANTHER" id="PTHR33254:SF4">
    <property type="entry name" value="4-HYDROXY-4-METHYL-2-OXOGLUTARATE ALDOLASE 3-RELATED"/>
    <property type="match status" value="1"/>
</dbReference>
<evidence type="ECO:0000256" key="10">
    <source>
        <dbReference type="ARBA" id="ARBA00030169"/>
    </source>
</evidence>
<dbReference type="Pfam" id="PF03737">
    <property type="entry name" value="RraA-like"/>
    <property type="match status" value="1"/>
</dbReference>
<sequence>MALAESLTAVGTTALTRSGGRPLGGHLFTLAAGAPFAATVLPVRCAPGDNLAIHVAVAQAPQGAALVVDAAADPEYGYVDEILAVAAAMRGLAAIVIDGCVRDVAAIARTGLPVVAAGVSVRTAGHDAGGAVGQEVFMAGEPAPTGVRRGDWIVADDDGVVCLPRGRVAAIVDETLRAVSRDEEILAAVCSGGSTLDLLHLDPTRVAGWDGGRRPAPTSAERAG</sequence>
<dbReference type="GO" id="GO:0008948">
    <property type="term" value="F:oxaloacetate decarboxylase activity"/>
    <property type="evidence" value="ECO:0007669"/>
    <property type="project" value="UniProtKB-EC"/>
</dbReference>
<evidence type="ECO:0000256" key="3">
    <source>
        <dbReference type="ARBA" id="ARBA00008621"/>
    </source>
</evidence>